<dbReference type="EMBL" id="KB908833">
    <property type="protein sequence ID" value="EOA83334.1"/>
    <property type="molecule type" value="Genomic_DNA"/>
</dbReference>
<dbReference type="RefSeq" id="XP_008028813.1">
    <property type="nucleotide sequence ID" value="XM_008030622.1"/>
</dbReference>
<evidence type="ECO:0000313" key="6">
    <source>
        <dbReference type="EMBL" id="EOA83334.1"/>
    </source>
</evidence>
<comment type="cofactor">
    <cofactor evidence="1 4">
        <name>heme</name>
        <dbReference type="ChEBI" id="CHEBI:30413"/>
    </cofactor>
</comment>
<dbReference type="Proteomes" id="UP000016935">
    <property type="component" value="Unassembled WGS sequence"/>
</dbReference>
<evidence type="ECO:0000256" key="3">
    <source>
        <dbReference type="ARBA" id="ARBA00023004"/>
    </source>
</evidence>
<dbReference type="STRING" id="671987.R0K0X3"/>
<keyword evidence="5" id="KW-0560">Oxidoreductase</keyword>
<keyword evidence="3 4" id="KW-0408">Iron</keyword>
<dbReference type="InterPro" id="IPR001128">
    <property type="entry name" value="Cyt_P450"/>
</dbReference>
<dbReference type="CDD" id="cd11062">
    <property type="entry name" value="CYP58-like"/>
    <property type="match status" value="1"/>
</dbReference>
<dbReference type="GO" id="GO:0004497">
    <property type="term" value="F:monooxygenase activity"/>
    <property type="evidence" value="ECO:0007669"/>
    <property type="project" value="UniProtKB-KW"/>
</dbReference>
<proteinExistence type="inferred from homology"/>
<dbReference type="Pfam" id="PF00067">
    <property type="entry name" value="p450"/>
    <property type="match status" value="1"/>
</dbReference>
<evidence type="ECO:0000256" key="5">
    <source>
        <dbReference type="RuleBase" id="RU000461"/>
    </source>
</evidence>
<keyword evidence="7" id="KW-1185">Reference proteome</keyword>
<keyword evidence="2 4" id="KW-0479">Metal-binding</keyword>
<dbReference type="PROSITE" id="PS00086">
    <property type="entry name" value="CYTOCHROME_P450"/>
    <property type="match status" value="1"/>
</dbReference>
<organism evidence="6 7">
    <name type="scientific">Exserohilum turcicum (strain 28A)</name>
    <name type="common">Northern leaf blight fungus</name>
    <name type="synonym">Setosphaeria turcica</name>
    <dbReference type="NCBI Taxonomy" id="671987"/>
    <lineage>
        <taxon>Eukaryota</taxon>
        <taxon>Fungi</taxon>
        <taxon>Dikarya</taxon>
        <taxon>Ascomycota</taxon>
        <taxon>Pezizomycotina</taxon>
        <taxon>Dothideomycetes</taxon>
        <taxon>Pleosporomycetidae</taxon>
        <taxon>Pleosporales</taxon>
        <taxon>Pleosporineae</taxon>
        <taxon>Pleosporaceae</taxon>
        <taxon>Exserohilum</taxon>
    </lineage>
</organism>
<dbReference type="OrthoDB" id="3945418at2759"/>
<name>R0K0X3_EXST2</name>
<dbReference type="InterPro" id="IPR017972">
    <property type="entry name" value="Cyt_P450_CS"/>
</dbReference>
<dbReference type="HOGENOM" id="CLU_001570_14_4_1"/>
<dbReference type="PRINTS" id="PR00385">
    <property type="entry name" value="P450"/>
</dbReference>
<reference evidence="6 7" key="1">
    <citation type="journal article" date="2012" name="PLoS Pathog.">
        <title>Diverse lifestyles and strategies of plant pathogenesis encoded in the genomes of eighteen Dothideomycetes fungi.</title>
        <authorList>
            <person name="Ohm R.A."/>
            <person name="Feau N."/>
            <person name="Henrissat B."/>
            <person name="Schoch C.L."/>
            <person name="Horwitz B.A."/>
            <person name="Barry K.W."/>
            <person name="Condon B.J."/>
            <person name="Copeland A.C."/>
            <person name="Dhillon B."/>
            <person name="Glaser F."/>
            <person name="Hesse C.N."/>
            <person name="Kosti I."/>
            <person name="LaButti K."/>
            <person name="Lindquist E.A."/>
            <person name="Lucas S."/>
            <person name="Salamov A.A."/>
            <person name="Bradshaw R.E."/>
            <person name="Ciuffetti L."/>
            <person name="Hamelin R.C."/>
            <person name="Kema G.H.J."/>
            <person name="Lawrence C."/>
            <person name="Scott J.A."/>
            <person name="Spatafora J.W."/>
            <person name="Turgeon B.G."/>
            <person name="de Wit P.J.G.M."/>
            <person name="Zhong S."/>
            <person name="Goodwin S.B."/>
            <person name="Grigoriev I.V."/>
        </authorList>
    </citation>
    <scope>NUCLEOTIDE SEQUENCE [LARGE SCALE GENOMIC DNA]</scope>
    <source>
        <strain evidence="7">28A</strain>
    </source>
</reference>
<dbReference type="GeneID" id="19403803"/>
<dbReference type="PRINTS" id="PR00463">
    <property type="entry name" value="EP450I"/>
</dbReference>
<dbReference type="AlphaFoldDB" id="R0K0X3"/>
<dbReference type="SUPFAM" id="SSF48264">
    <property type="entry name" value="Cytochrome P450"/>
    <property type="match status" value="1"/>
</dbReference>
<dbReference type="PANTHER" id="PTHR24305:SF152">
    <property type="entry name" value="P450, PUTATIVE (EUROFUNG)-RELATED"/>
    <property type="match status" value="1"/>
</dbReference>
<evidence type="ECO:0000313" key="7">
    <source>
        <dbReference type="Proteomes" id="UP000016935"/>
    </source>
</evidence>
<reference evidence="6 7" key="2">
    <citation type="journal article" date="2013" name="PLoS Genet.">
        <title>Comparative genome structure, secondary metabolite, and effector coding capacity across Cochliobolus pathogens.</title>
        <authorList>
            <person name="Condon B.J."/>
            <person name="Leng Y."/>
            <person name="Wu D."/>
            <person name="Bushley K.E."/>
            <person name="Ohm R.A."/>
            <person name="Otillar R."/>
            <person name="Martin J."/>
            <person name="Schackwitz W."/>
            <person name="Grimwood J."/>
            <person name="MohdZainudin N."/>
            <person name="Xue C."/>
            <person name="Wang R."/>
            <person name="Manning V.A."/>
            <person name="Dhillon B."/>
            <person name="Tu Z.J."/>
            <person name="Steffenson B.J."/>
            <person name="Salamov A."/>
            <person name="Sun H."/>
            <person name="Lowry S."/>
            <person name="LaButti K."/>
            <person name="Han J."/>
            <person name="Copeland A."/>
            <person name="Lindquist E."/>
            <person name="Barry K."/>
            <person name="Schmutz J."/>
            <person name="Baker S.E."/>
            <person name="Ciuffetti L.M."/>
            <person name="Grigoriev I.V."/>
            <person name="Zhong S."/>
            <person name="Turgeon B.G."/>
        </authorList>
    </citation>
    <scope>NUCLEOTIDE SEQUENCE [LARGE SCALE GENOMIC DNA]</scope>
    <source>
        <strain evidence="7">28A</strain>
    </source>
</reference>
<keyword evidence="5" id="KW-0503">Monooxygenase</keyword>
<dbReference type="Gene3D" id="1.10.630.10">
    <property type="entry name" value="Cytochrome P450"/>
    <property type="match status" value="1"/>
</dbReference>
<dbReference type="GO" id="GO:0016705">
    <property type="term" value="F:oxidoreductase activity, acting on paired donors, with incorporation or reduction of molecular oxygen"/>
    <property type="evidence" value="ECO:0007669"/>
    <property type="project" value="InterPro"/>
</dbReference>
<evidence type="ECO:0000256" key="4">
    <source>
        <dbReference type="PIRSR" id="PIRSR602401-1"/>
    </source>
</evidence>
<gene>
    <name evidence="6" type="ORF">SETTUDRAFT_33633</name>
</gene>
<evidence type="ECO:0000256" key="1">
    <source>
        <dbReference type="ARBA" id="ARBA00001971"/>
    </source>
</evidence>
<dbReference type="PANTHER" id="PTHR24305">
    <property type="entry name" value="CYTOCHROME P450"/>
    <property type="match status" value="1"/>
</dbReference>
<dbReference type="GO" id="GO:0020037">
    <property type="term" value="F:heme binding"/>
    <property type="evidence" value="ECO:0007669"/>
    <property type="project" value="InterPro"/>
</dbReference>
<accession>R0K0X3</accession>
<dbReference type="GO" id="GO:0005506">
    <property type="term" value="F:iron ion binding"/>
    <property type="evidence" value="ECO:0007669"/>
    <property type="project" value="InterPro"/>
</dbReference>
<feature type="binding site" description="axial binding residue" evidence="4">
    <location>
        <position position="458"/>
    </location>
    <ligand>
        <name>heme</name>
        <dbReference type="ChEBI" id="CHEBI:30413"/>
    </ligand>
    <ligandPart>
        <name>Fe</name>
        <dbReference type="ChEBI" id="CHEBI:18248"/>
    </ligandPart>
</feature>
<dbReference type="InterPro" id="IPR036396">
    <property type="entry name" value="Cyt_P450_sf"/>
</dbReference>
<dbReference type="InterPro" id="IPR002401">
    <property type="entry name" value="Cyt_P450_E_grp-I"/>
</dbReference>
<sequence length="518" mass="59180">MASLVLVCAAAYIAYVLARAFYRLYLHPLAKFPGPSIAAVTSWYEAYYEIYLVGQYSRQITKLHDQYGTLLLSHAIRLAPLTRALPGPIVRVTPDELHIRDPRFFDQVYSRSAHLDKEGWDKRFGCAGGLLTTVNAEDHKRRRAAVAPMFSRRSILDFIHIIYRHIDTFNTRMQEFEANTEPLNLSNAFPALTGDIIMDYFFGFNYDQLRNPQFESFHDAFIKIGGVGHIATQFPMLHPIMSSIPDRITGWLQPAAKTMLKFKQDNEALIARTLRGEDVKSNDAKKTIFQEILSSKLPPSDKTQKRLEDEAQIIIGGGVETTAFSLSRAAFHIINTPHIYERLHKELVQVFPNRNDLDLATLEKMPYLKAIIMESVRMSYGLSARNPRTHKNPLHYGDWVIPANTCISMTIPEVSHDESIFPCSHTFMPERWLDDPKTADGIPLDRFMVSFGRGTRSCLGTTLAYTEMYLTLGMMFRRYRFELHDSSVADVELGHDFFIPVAKLDTKGLRVFVKRTED</sequence>
<evidence type="ECO:0008006" key="8">
    <source>
        <dbReference type="Google" id="ProtNLM"/>
    </source>
</evidence>
<evidence type="ECO:0000256" key="2">
    <source>
        <dbReference type="ARBA" id="ARBA00022723"/>
    </source>
</evidence>
<keyword evidence="4 5" id="KW-0349">Heme</keyword>
<protein>
    <recommendedName>
        <fullName evidence="8">Cytochrome P450</fullName>
    </recommendedName>
</protein>
<dbReference type="InterPro" id="IPR050121">
    <property type="entry name" value="Cytochrome_P450_monoxygenase"/>
</dbReference>
<dbReference type="eggNOG" id="KOG0158">
    <property type="taxonomic scope" value="Eukaryota"/>
</dbReference>
<comment type="similarity">
    <text evidence="5">Belongs to the cytochrome P450 family.</text>
</comment>